<accession>A0A5C3N061</accession>
<evidence type="ECO:0000313" key="2">
    <source>
        <dbReference type="Proteomes" id="UP000305948"/>
    </source>
</evidence>
<dbReference type="AlphaFoldDB" id="A0A5C3N061"/>
<dbReference type="EMBL" id="ML213512">
    <property type="protein sequence ID" value="TFK50850.1"/>
    <property type="molecule type" value="Genomic_DNA"/>
</dbReference>
<dbReference type="Proteomes" id="UP000305948">
    <property type="component" value="Unassembled WGS sequence"/>
</dbReference>
<reference evidence="1 2" key="1">
    <citation type="journal article" date="2019" name="Nat. Ecol. Evol.">
        <title>Megaphylogeny resolves global patterns of mushroom evolution.</title>
        <authorList>
            <person name="Varga T."/>
            <person name="Krizsan K."/>
            <person name="Foldi C."/>
            <person name="Dima B."/>
            <person name="Sanchez-Garcia M."/>
            <person name="Sanchez-Ramirez S."/>
            <person name="Szollosi G.J."/>
            <person name="Szarkandi J.G."/>
            <person name="Papp V."/>
            <person name="Albert L."/>
            <person name="Andreopoulos W."/>
            <person name="Angelini C."/>
            <person name="Antonin V."/>
            <person name="Barry K.W."/>
            <person name="Bougher N.L."/>
            <person name="Buchanan P."/>
            <person name="Buyck B."/>
            <person name="Bense V."/>
            <person name="Catcheside P."/>
            <person name="Chovatia M."/>
            <person name="Cooper J."/>
            <person name="Damon W."/>
            <person name="Desjardin D."/>
            <person name="Finy P."/>
            <person name="Geml J."/>
            <person name="Haridas S."/>
            <person name="Hughes K."/>
            <person name="Justo A."/>
            <person name="Karasinski D."/>
            <person name="Kautmanova I."/>
            <person name="Kiss B."/>
            <person name="Kocsube S."/>
            <person name="Kotiranta H."/>
            <person name="LaButti K.M."/>
            <person name="Lechner B.E."/>
            <person name="Liimatainen K."/>
            <person name="Lipzen A."/>
            <person name="Lukacs Z."/>
            <person name="Mihaltcheva S."/>
            <person name="Morgado L.N."/>
            <person name="Niskanen T."/>
            <person name="Noordeloos M.E."/>
            <person name="Ohm R.A."/>
            <person name="Ortiz-Santana B."/>
            <person name="Ovrebo C."/>
            <person name="Racz N."/>
            <person name="Riley R."/>
            <person name="Savchenko A."/>
            <person name="Shiryaev A."/>
            <person name="Soop K."/>
            <person name="Spirin V."/>
            <person name="Szebenyi C."/>
            <person name="Tomsovsky M."/>
            <person name="Tulloss R.E."/>
            <person name="Uehling J."/>
            <person name="Grigoriev I.V."/>
            <person name="Vagvolgyi C."/>
            <person name="Papp T."/>
            <person name="Martin F.M."/>
            <person name="Miettinen O."/>
            <person name="Hibbett D.S."/>
            <person name="Nagy L.G."/>
        </authorList>
    </citation>
    <scope>NUCLEOTIDE SEQUENCE [LARGE SCALE GENOMIC DNA]</scope>
    <source>
        <strain evidence="1 2">OMC1185</strain>
    </source>
</reference>
<sequence length="174" mass="17515">MIVPDGVAGTAVPEAVADATEETIVPDDKADVMDTMAVPDAVADAVGSSPVTVIGDPEEEKVTVVALEVAPGSLTPLAVTVTVTVATGAQVDPMVELGYTVDITVVAGLGHTKLLEATTVFVPDTMLLDGTTVAVIEVGDAITVVGYDVVSGSKVMVGYAAVSGSHIVVRNELV</sequence>
<keyword evidence="2" id="KW-1185">Reference proteome</keyword>
<organism evidence="1 2">
    <name type="scientific">Heliocybe sulcata</name>
    <dbReference type="NCBI Taxonomy" id="5364"/>
    <lineage>
        <taxon>Eukaryota</taxon>
        <taxon>Fungi</taxon>
        <taxon>Dikarya</taxon>
        <taxon>Basidiomycota</taxon>
        <taxon>Agaricomycotina</taxon>
        <taxon>Agaricomycetes</taxon>
        <taxon>Gloeophyllales</taxon>
        <taxon>Gloeophyllaceae</taxon>
        <taxon>Heliocybe</taxon>
    </lineage>
</organism>
<name>A0A5C3N061_9AGAM</name>
<evidence type="ECO:0000313" key="1">
    <source>
        <dbReference type="EMBL" id="TFK50850.1"/>
    </source>
</evidence>
<gene>
    <name evidence="1" type="ORF">OE88DRAFT_186587</name>
</gene>
<protein>
    <submittedName>
        <fullName evidence="1">Uncharacterized protein</fullName>
    </submittedName>
</protein>
<proteinExistence type="predicted"/>